<evidence type="ECO:0000313" key="2">
    <source>
        <dbReference type="Proteomes" id="UP001139157"/>
    </source>
</evidence>
<evidence type="ECO:0000313" key="1">
    <source>
        <dbReference type="EMBL" id="MCM6777908.1"/>
    </source>
</evidence>
<name>A0A9X2IZY6_9NOCA</name>
<dbReference type="Proteomes" id="UP001139157">
    <property type="component" value="Unassembled WGS sequence"/>
</dbReference>
<proteinExistence type="predicted"/>
<comment type="caution">
    <text evidence="1">The sequence shown here is derived from an EMBL/GenBank/DDBJ whole genome shotgun (WGS) entry which is preliminary data.</text>
</comment>
<reference evidence="1" key="1">
    <citation type="submission" date="2022-06" db="EMBL/GenBank/DDBJ databases">
        <title>Novel species in genus nocardia.</title>
        <authorList>
            <person name="Li F."/>
        </authorList>
    </citation>
    <scope>NUCLEOTIDE SEQUENCE</scope>
    <source>
        <strain evidence="1">CDC141</strain>
    </source>
</reference>
<organism evidence="1 2">
    <name type="scientific">Nocardia pulmonis</name>
    <dbReference type="NCBI Taxonomy" id="2951408"/>
    <lineage>
        <taxon>Bacteria</taxon>
        <taxon>Bacillati</taxon>
        <taxon>Actinomycetota</taxon>
        <taxon>Actinomycetes</taxon>
        <taxon>Mycobacteriales</taxon>
        <taxon>Nocardiaceae</taxon>
        <taxon>Nocardia</taxon>
    </lineage>
</organism>
<keyword evidence="2" id="KW-1185">Reference proteome</keyword>
<gene>
    <name evidence="1" type="ORF">NDR86_30930</name>
</gene>
<dbReference type="EMBL" id="JAMRXG010000018">
    <property type="protein sequence ID" value="MCM6777908.1"/>
    <property type="molecule type" value="Genomic_DNA"/>
</dbReference>
<dbReference type="AlphaFoldDB" id="A0A9X2IZY6"/>
<dbReference type="RefSeq" id="WP_251917371.1">
    <property type="nucleotide sequence ID" value="NZ_JAMRXG010000018.1"/>
</dbReference>
<protein>
    <submittedName>
        <fullName evidence="1">DUF1360 domain-containing protein</fullName>
    </submittedName>
</protein>
<sequence length="101" mass="11042">MSPVLTCLLALVVYVLAAARLTRIITTDKVGEPLRVAAVDRFGGDSMMAFLFHCPWCFGWWVCAALAWPTAVVAGLPWWWGFGLWPAGSYLVGVLARLDGD</sequence>
<accession>A0A9X2IZY6</accession>